<dbReference type="Proteomes" id="UP000708208">
    <property type="component" value="Unassembled WGS sequence"/>
</dbReference>
<evidence type="ECO:0000313" key="2">
    <source>
        <dbReference type="EMBL" id="CAG7659348.1"/>
    </source>
</evidence>
<feature type="region of interest" description="Disordered" evidence="1">
    <location>
        <begin position="453"/>
        <end position="512"/>
    </location>
</feature>
<feature type="region of interest" description="Disordered" evidence="1">
    <location>
        <begin position="303"/>
        <end position="334"/>
    </location>
</feature>
<feature type="region of interest" description="Disordered" evidence="1">
    <location>
        <begin position="372"/>
        <end position="425"/>
    </location>
</feature>
<organism evidence="2 3">
    <name type="scientific">Allacma fusca</name>
    <dbReference type="NCBI Taxonomy" id="39272"/>
    <lineage>
        <taxon>Eukaryota</taxon>
        <taxon>Metazoa</taxon>
        <taxon>Ecdysozoa</taxon>
        <taxon>Arthropoda</taxon>
        <taxon>Hexapoda</taxon>
        <taxon>Collembola</taxon>
        <taxon>Symphypleona</taxon>
        <taxon>Sminthuridae</taxon>
        <taxon>Allacma</taxon>
    </lineage>
</organism>
<feature type="compositionally biased region" description="Low complexity" evidence="1">
    <location>
        <begin position="461"/>
        <end position="473"/>
    </location>
</feature>
<proteinExistence type="predicted"/>
<name>A0A8J2J1N0_9HEXA</name>
<feature type="compositionally biased region" description="Basic and acidic residues" evidence="1">
    <location>
        <begin position="128"/>
        <end position="148"/>
    </location>
</feature>
<dbReference type="AlphaFoldDB" id="A0A8J2J1N0"/>
<feature type="compositionally biased region" description="Basic and acidic residues" evidence="1">
    <location>
        <begin position="321"/>
        <end position="334"/>
    </location>
</feature>
<evidence type="ECO:0000313" key="3">
    <source>
        <dbReference type="Proteomes" id="UP000708208"/>
    </source>
</evidence>
<feature type="compositionally biased region" description="Basic residues" evidence="1">
    <location>
        <begin position="93"/>
        <end position="103"/>
    </location>
</feature>
<gene>
    <name evidence="2" type="ORF">AFUS01_LOCUS1172</name>
</gene>
<comment type="caution">
    <text evidence="2">The sequence shown here is derived from an EMBL/GenBank/DDBJ whole genome shotgun (WGS) entry which is preliminary data.</text>
</comment>
<keyword evidence="3" id="KW-1185">Reference proteome</keyword>
<protein>
    <submittedName>
        <fullName evidence="2">Uncharacterized protein</fullName>
    </submittedName>
</protein>
<reference evidence="2" key="1">
    <citation type="submission" date="2021-06" db="EMBL/GenBank/DDBJ databases">
        <authorList>
            <person name="Hodson N. C."/>
            <person name="Mongue J. A."/>
            <person name="Jaron S. K."/>
        </authorList>
    </citation>
    <scope>NUCLEOTIDE SEQUENCE</scope>
</reference>
<feature type="compositionally biased region" description="Polar residues" evidence="1">
    <location>
        <begin position="474"/>
        <end position="504"/>
    </location>
</feature>
<feature type="compositionally biased region" description="Polar residues" evidence="1">
    <location>
        <begin position="227"/>
        <end position="238"/>
    </location>
</feature>
<accession>A0A8J2J1N0</accession>
<evidence type="ECO:0000256" key="1">
    <source>
        <dbReference type="SAM" id="MobiDB-lite"/>
    </source>
</evidence>
<feature type="compositionally biased region" description="Basic and acidic residues" evidence="1">
    <location>
        <begin position="191"/>
        <end position="200"/>
    </location>
</feature>
<sequence length="512" mass="56926">MYNRDSSKSGSARRHLCELLKSSVNVYTLEVSFLGYTQPSTSNLITYNEDGYFRLGRNVARTLFEYYKVTGIIPANILTAPGISGPPETEKKGGRKSRSRSRSQPRTLKSQKSKTEPEKGKGVLGRASESKPKKKESLEEEKERIERKNSRRSISQEKAVVQLAELTLERKNESTDSSDESTHNDPQPNKQRYEQNRSERVGATWTELEDEQDGDVPKDKSKKSSSRNQPPLRTNSKECPTPGRDPKPKRKSIETRNQIRARTAAYKTFDFSQIHNVQHAFIGKMSPRYKRYSIGATKRSGLTTGRKVGGGGIVGKKSLGGRREPCESKGWHSEPETDAPCLTIIDFNMLIRKGLDGMAGADGAWRGLRTNNKRPLLSLPSPVSGGTGPSNGAVKEGLNSELPPAPFNLPGESRRRGSKAERRLSCYGRRLPRNKYVRRSRALLLRGTVTDCSPWEDSEGSSDSSDSCHSHSSPTHQPLNYQSSQRGAAHQSPNIKSTHRTPSPLSHILLTI</sequence>
<feature type="region of interest" description="Disordered" evidence="1">
    <location>
        <begin position="78"/>
        <end position="256"/>
    </location>
</feature>
<dbReference type="OrthoDB" id="6433602at2759"/>
<feature type="compositionally biased region" description="Basic and acidic residues" evidence="1">
    <location>
        <begin position="412"/>
        <end position="424"/>
    </location>
</feature>
<dbReference type="EMBL" id="CAJVCH010006548">
    <property type="protein sequence ID" value="CAG7659348.1"/>
    <property type="molecule type" value="Genomic_DNA"/>
</dbReference>